<dbReference type="AlphaFoldDB" id="F8FDU6"/>
<dbReference type="GO" id="GO:0003700">
    <property type="term" value="F:DNA-binding transcription factor activity"/>
    <property type="evidence" value="ECO:0007669"/>
    <property type="project" value="InterPro"/>
</dbReference>
<dbReference type="PROSITE" id="PS01124">
    <property type="entry name" value="HTH_ARAC_FAMILY_2"/>
    <property type="match status" value="1"/>
</dbReference>
<evidence type="ECO:0000256" key="2">
    <source>
        <dbReference type="ARBA" id="ARBA00023125"/>
    </source>
</evidence>
<organism evidence="6 7">
    <name type="scientific">Paenibacillus mucilaginosus (strain KNP414)</name>
    <dbReference type="NCBI Taxonomy" id="1036673"/>
    <lineage>
        <taxon>Bacteria</taxon>
        <taxon>Bacillati</taxon>
        <taxon>Bacillota</taxon>
        <taxon>Bacilli</taxon>
        <taxon>Bacillales</taxon>
        <taxon>Paenibacillaceae</taxon>
        <taxon>Paenibacillus</taxon>
    </lineage>
</organism>
<dbReference type="PRINTS" id="PR00032">
    <property type="entry name" value="HTHARAC"/>
</dbReference>
<evidence type="ECO:0000256" key="4">
    <source>
        <dbReference type="SAM" id="Phobius"/>
    </source>
</evidence>
<dbReference type="Pfam" id="PF12833">
    <property type="entry name" value="HTH_18"/>
    <property type="match status" value="1"/>
</dbReference>
<dbReference type="KEGG" id="pms:KNP414_04616"/>
<dbReference type="SUPFAM" id="SSF46689">
    <property type="entry name" value="Homeodomain-like"/>
    <property type="match status" value="1"/>
</dbReference>
<dbReference type="PATRIC" id="fig|1036673.3.peg.4246"/>
<dbReference type="SMART" id="SM00342">
    <property type="entry name" value="HTH_ARAC"/>
    <property type="match status" value="1"/>
</dbReference>
<dbReference type="Proteomes" id="UP000006620">
    <property type="component" value="Chromosome"/>
</dbReference>
<keyword evidence="4" id="KW-1133">Transmembrane helix</keyword>
<dbReference type="RefSeq" id="WP_013918299.1">
    <property type="nucleotide sequence ID" value="NC_015690.1"/>
</dbReference>
<dbReference type="PANTHER" id="PTHR43280:SF28">
    <property type="entry name" value="HTH-TYPE TRANSCRIPTIONAL ACTIVATOR RHAS"/>
    <property type="match status" value="1"/>
</dbReference>
<protein>
    <submittedName>
        <fullName evidence="6">Transcriptional regulator, AraC family</fullName>
    </submittedName>
</protein>
<evidence type="ECO:0000313" key="7">
    <source>
        <dbReference type="Proteomes" id="UP000006620"/>
    </source>
</evidence>
<dbReference type="PANTHER" id="PTHR43280">
    <property type="entry name" value="ARAC-FAMILY TRANSCRIPTIONAL REGULATOR"/>
    <property type="match status" value="1"/>
</dbReference>
<dbReference type="HOGENOM" id="CLU_019175_1_1_9"/>
<evidence type="ECO:0000313" key="6">
    <source>
        <dbReference type="EMBL" id="AEI43146.1"/>
    </source>
</evidence>
<dbReference type="InterPro" id="IPR009057">
    <property type="entry name" value="Homeodomain-like_sf"/>
</dbReference>
<evidence type="ECO:0000259" key="5">
    <source>
        <dbReference type="PROSITE" id="PS01124"/>
    </source>
</evidence>
<dbReference type="InterPro" id="IPR020449">
    <property type="entry name" value="Tscrpt_reg_AraC-type_HTH"/>
</dbReference>
<dbReference type="PROSITE" id="PS00041">
    <property type="entry name" value="HTH_ARAC_FAMILY_1"/>
    <property type="match status" value="1"/>
</dbReference>
<dbReference type="InterPro" id="IPR018060">
    <property type="entry name" value="HTH_AraC"/>
</dbReference>
<evidence type="ECO:0000256" key="3">
    <source>
        <dbReference type="ARBA" id="ARBA00023163"/>
    </source>
</evidence>
<sequence length="748" mass="84097">MGKTRAYRIFTTFLLSYLLILLLPVSGLTFVVYHAFVNKLEEETVQGNLNTLDKVRYAMDEQLKRLEDTTYQMMLEDNRLSLFRVSGDHGYKAWGIVNELKRIQKMNPFLHEIWLYYRGEASVYTSSSIYALPMLADQIYQFDDWREEELSRDLNSLSERVIKPPASDRIGGERYMRVIVPVLPYRNQPYASVVYLMKETAIRQLLSNLIPTGGSTWILDPENRPIAGVGTISETEAEKVSSMTASAVAPGSRKVTVGGEEHYVFSIRSKQSGWTYVTLIPVRLVMGRLAQAQTLFLYGGAAVLVLGALFVFLGMRWNYRPIRQLQRETEHILTPEGPALNELETVRYAITSLATRNRLLDERVKSHAAAAKKQLIFSLVKGEFGSEEELRLHADEIGLPVPGSRFRAAILHLASAGGDNDREIGVETLEALLQSHLPGYAAEHMETGKYILILMTDGLGDEEVRQAVLAFRESSHAVWSGSATIGLGQECGLTGLPRSYLEANTAIEYRFIQGLNRIIDFGVIPTDLSVTPYPSAELEHLDQSIRAGQSAKVEASLSAMLKYVRGSQPPLLVVRSLCLEIIRTVNRAWDELGLQEQSSSVFPDVFALERLDTLDDFEGLIRSVCSDLCGAFRSAQGVEAPLRTLDLMLEYIGEHYRSCDFSVQGMARHFGMAVPNLSQYFKDQTGETLLDYTTRLRMEKVKELLVSQDLPLKTIAEQVGYHNVSSFIRRFKQLTGVTPGEYRLQMKI</sequence>
<dbReference type="InterPro" id="IPR041522">
    <property type="entry name" value="CdaR_GGDEF"/>
</dbReference>
<keyword evidence="4" id="KW-0812">Transmembrane</keyword>
<keyword evidence="4" id="KW-0472">Membrane</keyword>
<gene>
    <name evidence="6" type="ordered locus">KNP414_04616</name>
</gene>
<keyword evidence="3" id="KW-0804">Transcription</keyword>
<evidence type="ECO:0000256" key="1">
    <source>
        <dbReference type="ARBA" id="ARBA00023015"/>
    </source>
</evidence>
<dbReference type="Gene3D" id="1.10.10.60">
    <property type="entry name" value="Homeodomain-like"/>
    <property type="match status" value="2"/>
</dbReference>
<feature type="transmembrane region" description="Helical" evidence="4">
    <location>
        <begin position="295"/>
        <end position="315"/>
    </location>
</feature>
<keyword evidence="1" id="KW-0805">Transcription regulation</keyword>
<dbReference type="GO" id="GO:0043565">
    <property type="term" value="F:sequence-specific DNA binding"/>
    <property type="evidence" value="ECO:0007669"/>
    <property type="project" value="InterPro"/>
</dbReference>
<keyword evidence="2" id="KW-0238">DNA-binding</keyword>
<reference evidence="6 7" key="2">
    <citation type="journal article" date="2013" name="Genome Announc.">
        <title>Genome Sequence of Growth-Improving Paenibacillus mucilaginosus Strain KNP414.</title>
        <authorList>
            <person name="Lu J.J."/>
            <person name="Wang J.F."/>
            <person name="Hu X.F."/>
        </authorList>
    </citation>
    <scope>NUCLEOTIDE SEQUENCE [LARGE SCALE GENOMIC DNA]</scope>
    <source>
        <strain evidence="6 7">KNP414</strain>
    </source>
</reference>
<dbReference type="InterPro" id="IPR018062">
    <property type="entry name" value="HTH_AraC-typ_CS"/>
</dbReference>
<dbReference type="Pfam" id="PF17853">
    <property type="entry name" value="GGDEF_2"/>
    <property type="match status" value="1"/>
</dbReference>
<accession>F8FDU6</accession>
<reference evidence="7" key="1">
    <citation type="submission" date="2011-06" db="EMBL/GenBank/DDBJ databases">
        <title>Complete genome sequence of Paenibacillus mucilaginosus KNP414.</title>
        <authorList>
            <person name="Wang J."/>
            <person name="Hu S."/>
            <person name="Hu X."/>
            <person name="Zhang B."/>
            <person name="Dong D."/>
            <person name="Zhang S."/>
            <person name="Zhao K."/>
            <person name="Wu D."/>
        </authorList>
    </citation>
    <scope>NUCLEOTIDE SEQUENCE [LARGE SCALE GENOMIC DNA]</scope>
    <source>
        <strain evidence="7">KNP414</strain>
    </source>
</reference>
<proteinExistence type="predicted"/>
<dbReference type="EMBL" id="CP002869">
    <property type="protein sequence ID" value="AEI43146.1"/>
    <property type="molecule type" value="Genomic_DNA"/>
</dbReference>
<feature type="domain" description="HTH araC/xylS-type" evidence="5">
    <location>
        <begin position="646"/>
        <end position="745"/>
    </location>
</feature>
<name>F8FDU6_PAEMK</name>